<keyword evidence="3" id="KW-1185">Reference proteome</keyword>
<protein>
    <submittedName>
        <fullName evidence="2">Uncharacterized protein</fullName>
    </submittedName>
</protein>
<accession>A0A9Q0Y4C0</accession>
<reference evidence="2" key="1">
    <citation type="journal article" date="2023" name="DNA Res.">
        <title>Chromosome-level genome assembly of Phrynocephalus forsythii using third-generation DNA sequencing and Hi-C analysis.</title>
        <authorList>
            <person name="Qi Y."/>
            <person name="Zhao W."/>
            <person name="Zhao Y."/>
            <person name="Niu C."/>
            <person name="Cao S."/>
            <person name="Zhang Y."/>
        </authorList>
    </citation>
    <scope>NUCLEOTIDE SEQUENCE</scope>
    <source>
        <tissue evidence="2">Muscle</tissue>
    </source>
</reference>
<sequence>MHLKPPSSDHGPTATKCPRNVNPHVRIAADKIYLLAPYRDDVSITNPCSGLVSPGKHHTAKLWNLVEMAEMCNLSSGNLPHTKEPRLPTKEPYCY</sequence>
<dbReference type="EMBL" id="JAPFRF010000002">
    <property type="protein sequence ID" value="KAJ7341572.1"/>
    <property type="molecule type" value="Genomic_DNA"/>
</dbReference>
<dbReference type="Proteomes" id="UP001142489">
    <property type="component" value="Unassembled WGS sequence"/>
</dbReference>
<feature type="region of interest" description="Disordered" evidence="1">
    <location>
        <begin position="1"/>
        <end position="20"/>
    </location>
</feature>
<gene>
    <name evidence="2" type="ORF">JRQ81_005835</name>
</gene>
<feature type="region of interest" description="Disordered" evidence="1">
    <location>
        <begin position="76"/>
        <end position="95"/>
    </location>
</feature>
<organism evidence="2 3">
    <name type="scientific">Phrynocephalus forsythii</name>
    <dbReference type="NCBI Taxonomy" id="171643"/>
    <lineage>
        <taxon>Eukaryota</taxon>
        <taxon>Metazoa</taxon>
        <taxon>Chordata</taxon>
        <taxon>Craniata</taxon>
        <taxon>Vertebrata</taxon>
        <taxon>Euteleostomi</taxon>
        <taxon>Lepidosauria</taxon>
        <taxon>Squamata</taxon>
        <taxon>Bifurcata</taxon>
        <taxon>Unidentata</taxon>
        <taxon>Episquamata</taxon>
        <taxon>Toxicofera</taxon>
        <taxon>Iguania</taxon>
        <taxon>Acrodonta</taxon>
        <taxon>Agamidae</taxon>
        <taxon>Agaminae</taxon>
        <taxon>Phrynocephalus</taxon>
    </lineage>
</organism>
<proteinExistence type="predicted"/>
<evidence type="ECO:0000313" key="3">
    <source>
        <dbReference type="Proteomes" id="UP001142489"/>
    </source>
</evidence>
<evidence type="ECO:0000313" key="2">
    <source>
        <dbReference type="EMBL" id="KAJ7341572.1"/>
    </source>
</evidence>
<evidence type="ECO:0000256" key="1">
    <source>
        <dbReference type="SAM" id="MobiDB-lite"/>
    </source>
</evidence>
<dbReference type="AlphaFoldDB" id="A0A9Q0Y4C0"/>
<name>A0A9Q0Y4C0_9SAUR</name>
<comment type="caution">
    <text evidence="2">The sequence shown here is derived from an EMBL/GenBank/DDBJ whole genome shotgun (WGS) entry which is preliminary data.</text>
</comment>